<dbReference type="GO" id="GO:0003824">
    <property type="term" value="F:catalytic activity"/>
    <property type="evidence" value="ECO:0007669"/>
    <property type="project" value="UniProtKB-ARBA"/>
</dbReference>
<dbReference type="PANTHER" id="PTHR43802">
    <property type="entry name" value="ENOYL-COA HYDRATASE"/>
    <property type="match status" value="1"/>
</dbReference>
<sequence length="265" mass="27909">MTGQPESRGILVRDHHDIRVITLQFPERRNALDLPARVELLHALRAAELQARAIVLTGANGFFSAGGDIRTMSDDPIEAGERLDVLAAIAQQIVHSSTPVVAAVEGGAYGMGLSLVSGATYVVGARSARFEASFGKIGLAPDTGLTWTLPRRIGPAKARRMMLTLLTLTGQTALEAGLVDELVDDGDALGRAMDVAGTLSRLSAPMVAGVSRLLAHEAGSLAEAAAAEGRVQSELLRSRESIDLRARFLEGTVKTRRATAGAEPN</sequence>
<comment type="caution">
    <text evidence="2">The sequence shown here is derived from an EMBL/GenBank/DDBJ whole genome shotgun (WGS) entry which is preliminary data.</text>
</comment>
<dbReference type="CDD" id="cd06558">
    <property type="entry name" value="crotonase-like"/>
    <property type="match status" value="1"/>
</dbReference>
<dbReference type="SUPFAM" id="SSF52096">
    <property type="entry name" value="ClpP/crotonase"/>
    <property type="match status" value="1"/>
</dbReference>
<protein>
    <submittedName>
        <fullName evidence="2">Enoyl-CoA hydratase/isomerase family protein</fullName>
    </submittedName>
</protein>
<dbReference type="Pfam" id="PF00378">
    <property type="entry name" value="ECH_1"/>
    <property type="match status" value="1"/>
</dbReference>
<evidence type="ECO:0000313" key="2">
    <source>
        <dbReference type="EMBL" id="MDI2098708.1"/>
    </source>
</evidence>
<dbReference type="InterPro" id="IPR029045">
    <property type="entry name" value="ClpP/crotonase-like_dom_sf"/>
</dbReference>
<dbReference type="PANTHER" id="PTHR43802:SF1">
    <property type="entry name" value="IP11341P-RELATED"/>
    <property type="match status" value="1"/>
</dbReference>
<gene>
    <name evidence="2" type="ORF">QF206_06985</name>
</gene>
<dbReference type="Proteomes" id="UP001321506">
    <property type="component" value="Unassembled WGS sequence"/>
</dbReference>
<reference evidence="2 3" key="1">
    <citation type="submission" date="2023-04" db="EMBL/GenBank/DDBJ databases">
        <title>Klugiella caeni sp. nov. isolated from the sludge of biochemical tank.</title>
        <authorList>
            <person name="Geng K."/>
        </authorList>
    </citation>
    <scope>NUCLEOTIDE SEQUENCE [LARGE SCALE GENOMIC DNA]</scope>
    <source>
        <strain evidence="2 3">YN-L-19</strain>
    </source>
</reference>
<dbReference type="AlphaFoldDB" id="A0AAW6T9K0"/>
<evidence type="ECO:0000256" key="1">
    <source>
        <dbReference type="ARBA" id="ARBA00005254"/>
    </source>
</evidence>
<keyword evidence="3" id="KW-1185">Reference proteome</keyword>
<name>A0AAW6T9K0_9MICO</name>
<accession>A0AAW6T9K0</accession>
<dbReference type="RefSeq" id="WP_281488486.1">
    <property type="nucleotide sequence ID" value="NZ_JASATX010000002.1"/>
</dbReference>
<dbReference type="Gene3D" id="3.90.226.10">
    <property type="entry name" value="2-enoyl-CoA Hydratase, Chain A, domain 1"/>
    <property type="match status" value="1"/>
</dbReference>
<dbReference type="EMBL" id="JASATX010000002">
    <property type="protein sequence ID" value="MDI2098708.1"/>
    <property type="molecule type" value="Genomic_DNA"/>
</dbReference>
<dbReference type="InterPro" id="IPR001753">
    <property type="entry name" value="Enoyl-CoA_hydra/iso"/>
</dbReference>
<evidence type="ECO:0000313" key="3">
    <source>
        <dbReference type="Proteomes" id="UP001321506"/>
    </source>
</evidence>
<organism evidence="2 3">
    <name type="scientific">Ruicaihuangia caeni</name>
    <dbReference type="NCBI Taxonomy" id="3042517"/>
    <lineage>
        <taxon>Bacteria</taxon>
        <taxon>Bacillati</taxon>
        <taxon>Actinomycetota</taxon>
        <taxon>Actinomycetes</taxon>
        <taxon>Micrococcales</taxon>
        <taxon>Microbacteriaceae</taxon>
        <taxon>Ruicaihuangia</taxon>
    </lineage>
</organism>
<proteinExistence type="inferred from homology"/>
<comment type="similarity">
    <text evidence="1">Belongs to the enoyl-CoA hydratase/isomerase family.</text>
</comment>